<dbReference type="AlphaFoldDB" id="A0A8J3L7Y6"/>
<name>A0A8J3L7Y6_9ACTN</name>
<keyword evidence="2" id="KW-1185">Reference proteome</keyword>
<reference evidence="1" key="1">
    <citation type="submission" date="2021-01" db="EMBL/GenBank/DDBJ databases">
        <title>Whole genome shotgun sequence of Catellatospora methionotrophica NBRC 14553.</title>
        <authorList>
            <person name="Komaki H."/>
            <person name="Tamura T."/>
        </authorList>
    </citation>
    <scope>NUCLEOTIDE SEQUENCE</scope>
    <source>
        <strain evidence="1">NBRC 14553</strain>
    </source>
</reference>
<accession>A0A8J3L7Y6</accession>
<proteinExistence type="predicted"/>
<comment type="caution">
    <text evidence="1">The sequence shown here is derived from an EMBL/GenBank/DDBJ whole genome shotgun (WGS) entry which is preliminary data.</text>
</comment>
<organism evidence="1 2">
    <name type="scientific">Catellatospora methionotrophica</name>
    <dbReference type="NCBI Taxonomy" id="121620"/>
    <lineage>
        <taxon>Bacteria</taxon>
        <taxon>Bacillati</taxon>
        <taxon>Actinomycetota</taxon>
        <taxon>Actinomycetes</taxon>
        <taxon>Micromonosporales</taxon>
        <taxon>Micromonosporaceae</taxon>
        <taxon>Catellatospora</taxon>
    </lineage>
</organism>
<dbReference type="EMBL" id="BONJ01000006">
    <property type="protein sequence ID" value="GIG13393.1"/>
    <property type="molecule type" value="Genomic_DNA"/>
</dbReference>
<gene>
    <name evidence="1" type="ORF">Cme02nite_17250</name>
</gene>
<evidence type="ECO:0000313" key="1">
    <source>
        <dbReference type="EMBL" id="GIG13393.1"/>
    </source>
</evidence>
<evidence type="ECO:0008006" key="3">
    <source>
        <dbReference type="Google" id="ProtNLM"/>
    </source>
</evidence>
<dbReference type="Proteomes" id="UP000660339">
    <property type="component" value="Unassembled WGS sequence"/>
</dbReference>
<protein>
    <recommendedName>
        <fullName evidence="3">Lipoprotein</fullName>
    </recommendedName>
</protein>
<evidence type="ECO:0000313" key="2">
    <source>
        <dbReference type="Proteomes" id="UP000660339"/>
    </source>
</evidence>
<sequence>MRNTARPGTPRAPRPSVFRHLVLAPLLGALLVLTGCQAITDDGVAPDRARLLADMAAQLQRASQRPYHAQYLLADGVRGEISQQAAPARSVYSYPGGRLMVDAEGQTSCVTAVRPARCQIRPLPGPGPAALTGYHEVTRHGLVTAPIVTDLLQAAQLQSQAEVEAHDVTLAGQQATCLDVSGLTDAEAGGFTVCVTAAGVLASFTGVVGGVVVDQALTRISASPPAAVFALPEGARVVDHRPKTPAP</sequence>